<dbReference type="PIRSF" id="PIRSF006621">
    <property type="entry name" value="Dus"/>
    <property type="match status" value="1"/>
</dbReference>
<keyword evidence="2 6" id="KW-0288">FMN</keyword>
<evidence type="ECO:0000313" key="8">
    <source>
        <dbReference type="EMBL" id="CAL4063223.1"/>
    </source>
</evidence>
<dbReference type="GO" id="GO:0005737">
    <property type="term" value="C:cytoplasm"/>
    <property type="evidence" value="ECO:0007669"/>
    <property type="project" value="TreeGrafter"/>
</dbReference>
<keyword evidence="9" id="KW-1185">Reference proteome</keyword>
<feature type="domain" description="DUS-like FMN-binding" evidence="7">
    <location>
        <begin position="11"/>
        <end position="248"/>
    </location>
</feature>
<keyword evidence="6" id="KW-0547">Nucleotide-binding</keyword>
<dbReference type="InterPro" id="IPR035587">
    <property type="entry name" value="DUS-like_FMN-bd"/>
</dbReference>
<dbReference type="PANTHER" id="PTHR45936:SF1">
    <property type="entry name" value="TRNA-DIHYDROURIDINE(20) SYNTHASE [NAD(P)+]-LIKE"/>
    <property type="match status" value="1"/>
</dbReference>
<sequence length="294" mass="32623">MSSQYENKIIIAPMVRVGTLPFRLMAIDYGADLVYTDEIIDWKMLRSVEEKNDVLKTTDFVDKSNGTVFFRTCDNEKEKVIFQVGTSDAQRALKVGKMVEPYVSGFDVNMGCPKEFSIKGGMGAALLTKPDKIKSILSTLVKGLKIPVTCKIRILPTLEETLKLARLIEQCGVAALAVHGRTKEERPNSPNHNDVIREIAKNLSIPVIANGGSKEIKTYEDIAKFRGATGASSVMLARAAMWNCSIVNPEGILSLETVVNHYISNCSKYKEIFAFSWPKTTIQNHSPSPNDKEF</sequence>
<dbReference type="PANTHER" id="PTHR45936">
    <property type="entry name" value="TRNA-DIHYDROURIDINE(20) SYNTHASE [NAD(P)+]-LIKE"/>
    <property type="match status" value="1"/>
</dbReference>
<evidence type="ECO:0000256" key="3">
    <source>
        <dbReference type="ARBA" id="ARBA00022694"/>
    </source>
</evidence>
<dbReference type="CDD" id="cd02801">
    <property type="entry name" value="DUS_like_FMN"/>
    <property type="match status" value="1"/>
</dbReference>
<dbReference type="Pfam" id="PF01207">
    <property type="entry name" value="Dus"/>
    <property type="match status" value="1"/>
</dbReference>
<dbReference type="InterPro" id="IPR001269">
    <property type="entry name" value="DUS_fam"/>
</dbReference>
<feature type="binding site" evidence="6">
    <location>
        <position position="179"/>
    </location>
    <ligand>
        <name>FMN</name>
        <dbReference type="ChEBI" id="CHEBI:58210"/>
    </ligand>
</feature>
<evidence type="ECO:0000256" key="5">
    <source>
        <dbReference type="PIRSR" id="PIRSR006621-1"/>
    </source>
</evidence>
<protein>
    <recommendedName>
        <fullName evidence="7">DUS-like FMN-binding domain-containing protein</fullName>
    </recommendedName>
</protein>
<dbReference type="Gene3D" id="3.20.20.70">
    <property type="entry name" value="Aldolase class I"/>
    <property type="match status" value="1"/>
</dbReference>
<gene>
    <name evidence="8" type="ORF">MNOR_LOCUS3186</name>
</gene>
<feature type="non-terminal residue" evidence="8">
    <location>
        <position position="294"/>
    </location>
</feature>
<dbReference type="GO" id="GO:0050660">
    <property type="term" value="F:flavin adenine dinucleotide binding"/>
    <property type="evidence" value="ECO:0007669"/>
    <property type="project" value="InterPro"/>
</dbReference>
<evidence type="ECO:0000256" key="4">
    <source>
        <dbReference type="ARBA" id="ARBA00023002"/>
    </source>
</evidence>
<dbReference type="InterPro" id="IPR013785">
    <property type="entry name" value="Aldolase_TIM"/>
</dbReference>
<evidence type="ECO:0000256" key="6">
    <source>
        <dbReference type="PIRSR" id="PIRSR006621-2"/>
    </source>
</evidence>
<comment type="caution">
    <text evidence="8">The sequence shown here is derived from an EMBL/GenBank/DDBJ whole genome shotgun (WGS) entry which is preliminary data.</text>
</comment>
<dbReference type="EMBL" id="CAXKWB010001057">
    <property type="protein sequence ID" value="CAL4063223.1"/>
    <property type="molecule type" value="Genomic_DNA"/>
</dbReference>
<feature type="binding site" evidence="6">
    <location>
        <begin position="237"/>
        <end position="238"/>
    </location>
    <ligand>
        <name>FMN</name>
        <dbReference type="ChEBI" id="CHEBI:58210"/>
    </ligand>
</feature>
<evidence type="ECO:0000313" key="9">
    <source>
        <dbReference type="Proteomes" id="UP001497623"/>
    </source>
</evidence>
<feature type="binding site" evidence="6">
    <location>
        <begin position="13"/>
        <end position="15"/>
    </location>
    <ligand>
        <name>FMN</name>
        <dbReference type="ChEBI" id="CHEBI:58210"/>
    </ligand>
</feature>
<dbReference type="Proteomes" id="UP001497623">
    <property type="component" value="Unassembled WGS sequence"/>
</dbReference>
<dbReference type="GO" id="GO:0017150">
    <property type="term" value="F:tRNA dihydrouridine synthase activity"/>
    <property type="evidence" value="ECO:0007669"/>
    <property type="project" value="InterPro"/>
</dbReference>
<feature type="active site" description="Proton donor" evidence="5">
    <location>
        <position position="112"/>
    </location>
</feature>
<dbReference type="InterPro" id="IPR052582">
    <property type="entry name" value="tRNA-DUS-like"/>
</dbReference>
<feature type="binding site" evidence="6">
    <location>
        <position position="151"/>
    </location>
    <ligand>
        <name>FMN</name>
        <dbReference type="ChEBI" id="CHEBI:58210"/>
    </ligand>
</feature>
<keyword evidence="4" id="KW-0560">Oxidoreductase</keyword>
<keyword evidence="3" id="KW-0819">tRNA processing</keyword>
<evidence type="ECO:0000259" key="7">
    <source>
        <dbReference type="Pfam" id="PF01207"/>
    </source>
</evidence>
<dbReference type="SUPFAM" id="SSF51395">
    <property type="entry name" value="FMN-linked oxidoreductases"/>
    <property type="match status" value="1"/>
</dbReference>
<reference evidence="8 9" key="1">
    <citation type="submission" date="2024-05" db="EMBL/GenBank/DDBJ databases">
        <authorList>
            <person name="Wallberg A."/>
        </authorList>
    </citation>
    <scope>NUCLEOTIDE SEQUENCE [LARGE SCALE GENOMIC DNA]</scope>
</reference>
<proteinExistence type="predicted"/>
<evidence type="ECO:0000256" key="2">
    <source>
        <dbReference type="ARBA" id="ARBA00022643"/>
    </source>
</evidence>
<name>A0AAV2PPU4_MEGNR</name>
<dbReference type="AlphaFoldDB" id="A0AAV2PPU4"/>
<evidence type="ECO:0000256" key="1">
    <source>
        <dbReference type="ARBA" id="ARBA00022630"/>
    </source>
</evidence>
<organism evidence="8 9">
    <name type="scientific">Meganyctiphanes norvegica</name>
    <name type="common">Northern krill</name>
    <name type="synonym">Thysanopoda norvegica</name>
    <dbReference type="NCBI Taxonomy" id="48144"/>
    <lineage>
        <taxon>Eukaryota</taxon>
        <taxon>Metazoa</taxon>
        <taxon>Ecdysozoa</taxon>
        <taxon>Arthropoda</taxon>
        <taxon>Crustacea</taxon>
        <taxon>Multicrustacea</taxon>
        <taxon>Malacostraca</taxon>
        <taxon>Eumalacostraca</taxon>
        <taxon>Eucarida</taxon>
        <taxon>Euphausiacea</taxon>
        <taxon>Euphausiidae</taxon>
        <taxon>Meganyctiphanes</taxon>
    </lineage>
</organism>
<feature type="binding site" evidence="6">
    <location>
        <begin position="210"/>
        <end position="212"/>
    </location>
    <ligand>
        <name>FMN</name>
        <dbReference type="ChEBI" id="CHEBI:58210"/>
    </ligand>
</feature>
<keyword evidence="1" id="KW-0285">Flavoprotein</keyword>
<feature type="binding site" evidence="6">
    <location>
        <position position="83"/>
    </location>
    <ligand>
        <name>FMN</name>
        <dbReference type="ChEBI" id="CHEBI:58210"/>
    </ligand>
</feature>
<accession>A0AAV2PPU4</accession>
<comment type="cofactor">
    <cofactor evidence="6">
        <name>FMN</name>
        <dbReference type="ChEBI" id="CHEBI:58210"/>
    </cofactor>
</comment>